<comment type="caution">
    <text evidence="2">The sequence shown here is derived from an EMBL/GenBank/DDBJ whole genome shotgun (WGS) entry which is preliminary data.</text>
</comment>
<gene>
    <name evidence="3" type="ORF">A0H76_918</name>
    <name evidence="2" type="ORF">HERIO_1064</name>
</gene>
<dbReference type="EMBL" id="LVKB01000045">
    <property type="protein sequence ID" value="ORD97046.1"/>
    <property type="molecule type" value="Genomic_DNA"/>
</dbReference>
<evidence type="ECO:0000313" key="4">
    <source>
        <dbReference type="Proteomes" id="UP000192356"/>
    </source>
</evidence>
<dbReference type="Proteomes" id="UP000192501">
    <property type="component" value="Unassembled WGS sequence"/>
</dbReference>
<sequence>MIKMIRNRWKLKLLKTLYIIILILFTATHLYFTSCSIYDKNSIILKNVQKFFKKFEEFVKDNINNLEIDDNVLSLLSNSNNLDIEKLADFYIGMLLRKITFSVFSKYRTFSLIINKAYDHLLKLKFNNDDNEMKEFIENQYTKENIQKFSKNPYKIFFREYEYSNLIHQLIAYRS</sequence>
<proteinExistence type="predicted"/>
<dbReference type="VEuPathDB" id="MicrosporidiaDB:HERIO_1064"/>
<keyword evidence="1" id="KW-1133">Transmembrane helix</keyword>
<evidence type="ECO:0000256" key="1">
    <source>
        <dbReference type="SAM" id="Phobius"/>
    </source>
</evidence>
<name>A0A1X0QB91_9MICR</name>
<keyword evidence="1" id="KW-0472">Membrane</keyword>
<organism evidence="2 4">
    <name type="scientific">Hepatospora eriocheir</name>
    <dbReference type="NCBI Taxonomy" id="1081669"/>
    <lineage>
        <taxon>Eukaryota</taxon>
        <taxon>Fungi</taxon>
        <taxon>Fungi incertae sedis</taxon>
        <taxon>Microsporidia</taxon>
        <taxon>Hepatosporidae</taxon>
        <taxon>Hepatospora</taxon>
    </lineage>
</organism>
<protein>
    <submittedName>
        <fullName evidence="2">Uncharacterized protein</fullName>
    </submittedName>
</protein>
<dbReference type="Proteomes" id="UP000192356">
    <property type="component" value="Unassembled WGS sequence"/>
</dbReference>
<dbReference type="VEuPathDB" id="MicrosporidiaDB:A0H76_918"/>
<evidence type="ECO:0000313" key="2">
    <source>
        <dbReference type="EMBL" id="ORD97046.1"/>
    </source>
</evidence>
<dbReference type="AlphaFoldDB" id="A0A1X0QB91"/>
<accession>A0A1X0QB91</accession>
<evidence type="ECO:0000313" key="3">
    <source>
        <dbReference type="EMBL" id="ORD99399.1"/>
    </source>
</evidence>
<feature type="transmembrane region" description="Helical" evidence="1">
    <location>
        <begin position="12"/>
        <end position="32"/>
    </location>
</feature>
<evidence type="ECO:0000313" key="5">
    <source>
        <dbReference type="Proteomes" id="UP000192501"/>
    </source>
</evidence>
<dbReference type="EMBL" id="LTAI01000205">
    <property type="protein sequence ID" value="ORD99399.1"/>
    <property type="molecule type" value="Genomic_DNA"/>
</dbReference>
<reference evidence="4 5" key="1">
    <citation type="journal article" date="2017" name="Environ. Microbiol.">
        <title>Decay of the glycolytic pathway and adaptation to intranuclear parasitism within Enterocytozoonidae microsporidia.</title>
        <authorList>
            <person name="Wiredu Boakye D."/>
            <person name="Jaroenlak P."/>
            <person name="Prachumwat A."/>
            <person name="Williams T.A."/>
            <person name="Bateman K.S."/>
            <person name="Itsathitphaisarn O."/>
            <person name="Sritunyalucksana K."/>
            <person name="Paszkiewicz K.H."/>
            <person name="Moore K.A."/>
            <person name="Stentiford G.D."/>
            <person name="Williams B.A."/>
        </authorList>
    </citation>
    <scope>NUCLEOTIDE SEQUENCE [LARGE SCALE GENOMIC DNA]</scope>
    <source>
        <strain evidence="3">Canceri</strain>
        <strain evidence="5">canceri</strain>
        <strain evidence="2 4">GB1</strain>
    </source>
</reference>
<keyword evidence="1" id="KW-0812">Transmembrane</keyword>
<keyword evidence="4" id="KW-1185">Reference proteome</keyword>